<keyword evidence="2" id="KW-1185">Reference proteome</keyword>
<reference evidence="2" key="1">
    <citation type="journal article" date="2022" name="Mol. Ecol. Resour.">
        <title>The genomes of chicory, endive, great burdock and yacon provide insights into Asteraceae palaeo-polyploidization history and plant inulin production.</title>
        <authorList>
            <person name="Fan W."/>
            <person name="Wang S."/>
            <person name="Wang H."/>
            <person name="Wang A."/>
            <person name="Jiang F."/>
            <person name="Liu H."/>
            <person name="Zhao H."/>
            <person name="Xu D."/>
            <person name="Zhang Y."/>
        </authorList>
    </citation>
    <scope>NUCLEOTIDE SEQUENCE [LARGE SCALE GENOMIC DNA]</scope>
    <source>
        <strain evidence="2">cv. Yunnan</strain>
    </source>
</reference>
<organism evidence="1 2">
    <name type="scientific">Smallanthus sonchifolius</name>
    <dbReference type="NCBI Taxonomy" id="185202"/>
    <lineage>
        <taxon>Eukaryota</taxon>
        <taxon>Viridiplantae</taxon>
        <taxon>Streptophyta</taxon>
        <taxon>Embryophyta</taxon>
        <taxon>Tracheophyta</taxon>
        <taxon>Spermatophyta</taxon>
        <taxon>Magnoliopsida</taxon>
        <taxon>eudicotyledons</taxon>
        <taxon>Gunneridae</taxon>
        <taxon>Pentapetalae</taxon>
        <taxon>asterids</taxon>
        <taxon>campanulids</taxon>
        <taxon>Asterales</taxon>
        <taxon>Asteraceae</taxon>
        <taxon>Asteroideae</taxon>
        <taxon>Heliantheae alliance</taxon>
        <taxon>Millerieae</taxon>
        <taxon>Smallanthus</taxon>
    </lineage>
</organism>
<dbReference type="Proteomes" id="UP001056120">
    <property type="component" value="Linkage Group LG11"/>
</dbReference>
<protein>
    <submittedName>
        <fullName evidence="1">Uncharacterized protein</fullName>
    </submittedName>
</protein>
<proteinExistence type="predicted"/>
<comment type="caution">
    <text evidence="1">The sequence shown here is derived from an EMBL/GenBank/DDBJ whole genome shotgun (WGS) entry which is preliminary data.</text>
</comment>
<reference evidence="1 2" key="2">
    <citation type="journal article" date="2022" name="Mol. Ecol. Resour.">
        <title>The genomes of chicory, endive, great burdock and yacon provide insights into Asteraceae paleo-polyploidization history and plant inulin production.</title>
        <authorList>
            <person name="Fan W."/>
            <person name="Wang S."/>
            <person name="Wang H."/>
            <person name="Wang A."/>
            <person name="Jiang F."/>
            <person name="Liu H."/>
            <person name="Zhao H."/>
            <person name="Xu D."/>
            <person name="Zhang Y."/>
        </authorList>
    </citation>
    <scope>NUCLEOTIDE SEQUENCE [LARGE SCALE GENOMIC DNA]</scope>
    <source>
        <strain evidence="2">cv. Yunnan</strain>
        <tissue evidence="1">Leaves</tissue>
    </source>
</reference>
<sequence>MGSLRDGMAVKNLLNTKLSSLKKGLQLYNMTLKQICKSFLLTAVVAGGDPRLSQVQVVEVFEPFSILGIEHGATDFEIKKAYTILGL</sequence>
<gene>
    <name evidence="1" type="ORF">L1987_32578</name>
</gene>
<evidence type="ECO:0000313" key="2">
    <source>
        <dbReference type="Proteomes" id="UP001056120"/>
    </source>
</evidence>
<name>A0ACB9HR76_9ASTR</name>
<dbReference type="EMBL" id="CM042028">
    <property type="protein sequence ID" value="KAI3797322.1"/>
    <property type="molecule type" value="Genomic_DNA"/>
</dbReference>
<evidence type="ECO:0000313" key="1">
    <source>
        <dbReference type="EMBL" id="KAI3797322.1"/>
    </source>
</evidence>
<accession>A0ACB9HR76</accession>